<dbReference type="SUPFAM" id="SSF140612">
    <property type="entry name" value="EB1 dimerisation domain-like"/>
    <property type="match status" value="1"/>
</dbReference>
<dbReference type="PANTHER" id="PTHR10623">
    <property type="entry name" value="MICROTUBULE-ASSOCIATED PROTEIN RP/EB FAMILY MEMBER"/>
    <property type="match status" value="1"/>
</dbReference>
<keyword evidence="5 9" id="KW-0493">Microtubule</keyword>
<dbReference type="InterPro" id="IPR036133">
    <property type="entry name" value="EB1_C_sf"/>
</dbReference>
<evidence type="ECO:0000256" key="5">
    <source>
        <dbReference type="ARBA" id="ARBA00022701"/>
    </source>
</evidence>
<keyword evidence="14" id="KW-1185">Reference proteome</keyword>
<proteinExistence type="inferred from homology"/>
<dbReference type="InterPro" id="IPR004953">
    <property type="entry name" value="EB1_C"/>
</dbReference>
<gene>
    <name evidence="13" type="ORF">TEOVI_000039500</name>
</gene>
<sequence>MDHRNTHGLVNIVPSRGTRTELLAWLNDLMPHVTASGYEVPRLRKVEHCGNGVPYVLLLPQMLPFVHPALIARAKVPARHDFEAVSNLKLMADALQKNGIPPPEVLVDDVDKLIKGAFQANLQLLQWFRGLGDVLMPQNGRGEYSGETGYQRQPRYRHCDASEDASLISEQSQHSTSVGTNDDKPAASRAVLPSRGDAPGLKRGSPRTTSVCCSGKLTPSTEPPVIQGPAAVSTSTLHTAPVDGIKKSPISRRTSTPVDRSRVTTPAGARRLLDTNSTGPRGATQQSPTMRGRSNPRHSLPGKEGSGFRPRTAFAGEAAAAVEDKQTPPLSTSESTTDDKDMTPMGEATTTKSGAVGPNIVRRGRDQPMIPPKTNNAGSSSGVLSGSGDISERTCRPGGTTPVRTAVRSRNSLSGVVNPSNVRERCAVDPHASVEMIVSPLMSKNASGKLLQSVSAATPSMSAGMSRSGSRGESSSEGDSAVAAAALLKATRERQFYYDKLRQVEAIVLPLVDESSTDRSTRTLVTALLDVLYAAE</sequence>
<dbReference type="AlphaFoldDB" id="A0A1G4I5Q1"/>
<dbReference type="PROSITE" id="PS51230">
    <property type="entry name" value="EB1_C"/>
    <property type="match status" value="1"/>
</dbReference>
<accession>A0A1G4I5Q1</accession>
<feature type="region of interest" description="Disordered" evidence="10">
    <location>
        <begin position="142"/>
        <end position="405"/>
    </location>
</feature>
<evidence type="ECO:0000313" key="14">
    <source>
        <dbReference type="Proteomes" id="UP000195570"/>
    </source>
</evidence>
<comment type="caution">
    <text evidence="13">The sequence shown here is derived from an EMBL/GenBank/DDBJ whole genome shotgun (WGS) entry which is preliminary data.</text>
</comment>
<evidence type="ECO:0000256" key="9">
    <source>
        <dbReference type="PROSITE-ProRule" id="PRU00576"/>
    </source>
</evidence>
<keyword evidence="4" id="KW-0132">Cell division</keyword>
<feature type="compositionally biased region" description="Low complexity" evidence="10">
    <location>
        <begin position="378"/>
        <end position="389"/>
    </location>
</feature>
<evidence type="ECO:0000256" key="2">
    <source>
        <dbReference type="ARBA" id="ARBA00010729"/>
    </source>
</evidence>
<feature type="compositionally biased region" description="Low complexity" evidence="10">
    <location>
        <begin position="460"/>
        <end position="477"/>
    </location>
</feature>
<dbReference type="GO" id="GO:0005874">
    <property type="term" value="C:microtubule"/>
    <property type="evidence" value="ECO:0007669"/>
    <property type="project" value="UniProtKB-KW"/>
</dbReference>
<reference evidence="13" key="1">
    <citation type="submission" date="2016-09" db="EMBL/GenBank/DDBJ databases">
        <authorList>
            <person name="Hebert L."/>
            <person name="Moumen B."/>
        </authorList>
    </citation>
    <scope>NUCLEOTIDE SEQUENCE [LARGE SCALE GENOMIC DNA]</scope>
    <source>
        <strain evidence="13">OVI</strain>
    </source>
</reference>
<dbReference type="VEuPathDB" id="TriTrypDB:TEOVI_000039500"/>
<dbReference type="InterPro" id="IPR036872">
    <property type="entry name" value="CH_dom_sf"/>
</dbReference>
<dbReference type="GO" id="GO:0008017">
    <property type="term" value="F:microtubule binding"/>
    <property type="evidence" value="ECO:0007669"/>
    <property type="project" value="InterPro"/>
</dbReference>
<evidence type="ECO:0000256" key="1">
    <source>
        <dbReference type="ARBA" id="ARBA00004245"/>
    </source>
</evidence>
<feature type="domain" description="Calponin-homology (CH)" evidence="11">
    <location>
        <begin position="16"/>
        <end position="133"/>
    </location>
</feature>
<feature type="compositionally biased region" description="Polar residues" evidence="10">
    <location>
        <begin position="168"/>
        <end position="180"/>
    </location>
</feature>
<dbReference type="PROSITE" id="PS50021">
    <property type="entry name" value="CH"/>
    <property type="match status" value="1"/>
</dbReference>
<organism evidence="13 14">
    <name type="scientific">Trypanosoma equiperdum</name>
    <dbReference type="NCBI Taxonomy" id="5694"/>
    <lineage>
        <taxon>Eukaryota</taxon>
        <taxon>Discoba</taxon>
        <taxon>Euglenozoa</taxon>
        <taxon>Kinetoplastea</taxon>
        <taxon>Metakinetoplastina</taxon>
        <taxon>Trypanosomatida</taxon>
        <taxon>Trypanosomatidae</taxon>
        <taxon>Trypanosoma</taxon>
    </lineage>
</organism>
<dbReference type="Proteomes" id="UP000195570">
    <property type="component" value="Unassembled WGS sequence"/>
</dbReference>
<dbReference type="InterPro" id="IPR001715">
    <property type="entry name" value="CH_dom"/>
</dbReference>
<keyword evidence="3" id="KW-0963">Cytoplasm</keyword>
<evidence type="ECO:0000256" key="3">
    <source>
        <dbReference type="ARBA" id="ARBA00022490"/>
    </source>
</evidence>
<keyword evidence="8" id="KW-0131">Cell cycle</keyword>
<comment type="subcellular location">
    <subcellularLocation>
        <location evidence="1">Cytoplasm</location>
        <location evidence="1">Cytoskeleton</location>
    </subcellularLocation>
</comment>
<feature type="domain" description="EB1 C-terminal" evidence="12">
    <location>
        <begin position="465"/>
        <end position="536"/>
    </location>
</feature>
<evidence type="ECO:0000256" key="7">
    <source>
        <dbReference type="ARBA" id="ARBA00023212"/>
    </source>
</evidence>
<evidence type="ECO:0000259" key="11">
    <source>
        <dbReference type="PROSITE" id="PS50021"/>
    </source>
</evidence>
<dbReference type="Gene3D" id="1.10.418.10">
    <property type="entry name" value="Calponin-like domain"/>
    <property type="match status" value="1"/>
</dbReference>
<dbReference type="SUPFAM" id="SSF47576">
    <property type="entry name" value="Calponin-homology domain, CH-domain"/>
    <property type="match status" value="1"/>
</dbReference>
<evidence type="ECO:0000256" key="6">
    <source>
        <dbReference type="ARBA" id="ARBA00022776"/>
    </source>
</evidence>
<comment type="similarity">
    <text evidence="2">Belongs to the MAPRE family.</text>
</comment>
<dbReference type="EMBL" id="CZPT02000688">
    <property type="protein sequence ID" value="SCU67107.1"/>
    <property type="molecule type" value="Genomic_DNA"/>
</dbReference>
<dbReference type="InterPro" id="IPR027328">
    <property type="entry name" value="MAPRE"/>
</dbReference>
<feature type="compositionally biased region" description="Polar residues" evidence="10">
    <location>
        <begin position="206"/>
        <end position="220"/>
    </location>
</feature>
<dbReference type="GO" id="GO:0051301">
    <property type="term" value="P:cell division"/>
    <property type="evidence" value="ECO:0007669"/>
    <property type="project" value="UniProtKB-KW"/>
</dbReference>
<evidence type="ECO:0000256" key="10">
    <source>
        <dbReference type="SAM" id="MobiDB-lite"/>
    </source>
</evidence>
<name>A0A1G4I5Q1_TRYEQ</name>
<feature type="compositionally biased region" description="Polar residues" evidence="10">
    <location>
        <begin position="274"/>
        <end position="289"/>
    </location>
</feature>
<keyword evidence="6" id="KW-0498">Mitosis</keyword>
<keyword evidence="7" id="KW-0206">Cytoskeleton</keyword>
<evidence type="ECO:0000259" key="12">
    <source>
        <dbReference type="PROSITE" id="PS51230"/>
    </source>
</evidence>
<evidence type="ECO:0000313" key="13">
    <source>
        <dbReference type="EMBL" id="SCU67107.1"/>
    </source>
</evidence>
<protein>
    <submittedName>
        <fullName evidence="13">EB1-like C-terminal motif containing protein, putative</fullName>
    </submittedName>
</protein>
<dbReference type="Gene3D" id="1.20.5.1430">
    <property type="match status" value="1"/>
</dbReference>
<evidence type="ECO:0000256" key="8">
    <source>
        <dbReference type="ARBA" id="ARBA00023306"/>
    </source>
</evidence>
<feature type="region of interest" description="Disordered" evidence="10">
    <location>
        <begin position="458"/>
        <end position="477"/>
    </location>
</feature>
<dbReference type="Pfam" id="PF03271">
    <property type="entry name" value="EB1"/>
    <property type="match status" value="1"/>
</dbReference>
<dbReference type="RefSeq" id="XP_067078467.1">
    <property type="nucleotide sequence ID" value="XM_067222366.1"/>
</dbReference>
<dbReference type="GeneID" id="92374335"/>
<evidence type="ECO:0000256" key="4">
    <source>
        <dbReference type="ARBA" id="ARBA00022618"/>
    </source>
</evidence>